<name>X1RDU8_9ZZZZ</name>
<accession>X1RDU8</accession>
<gene>
    <name evidence="1" type="ORF">S06H3_54817</name>
</gene>
<comment type="caution">
    <text evidence="1">The sequence shown here is derived from an EMBL/GenBank/DDBJ whole genome shotgun (WGS) entry which is preliminary data.</text>
</comment>
<reference evidence="1" key="1">
    <citation type="journal article" date="2014" name="Front. Microbiol.">
        <title>High frequency of phylogenetically diverse reductive dehalogenase-homologous genes in deep subseafloor sedimentary metagenomes.</title>
        <authorList>
            <person name="Kawai M."/>
            <person name="Futagami T."/>
            <person name="Toyoda A."/>
            <person name="Takaki Y."/>
            <person name="Nishi S."/>
            <person name="Hori S."/>
            <person name="Arai W."/>
            <person name="Tsubouchi T."/>
            <person name="Morono Y."/>
            <person name="Uchiyama I."/>
            <person name="Ito T."/>
            <person name="Fujiyama A."/>
            <person name="Inagaki F."/>
            <person name="Takami H."/>
        </authorList>
    </citation>
    <scope>NUCLEOTIDE SEQUENCE</scope>
    <source>
        <strain evidence="1">Expedition CK06-06</strain>
    </source>
</reference>
<protein>
    <submittedName>
        <fullName evidence="1">Uncharacterized protein</fullName>
    </submittedName>
</protein>
<proteinExistence type="predicted"/>
<evidence type="ECO:0000313" key="1">
    <source>
        <dbReference type="EMBL" id="GAI53764.1"/>
    </source>
</evidence>
<organism evidence="1">
    <name type="scientific">marine sediment metagenome</name>
    <dbReference type="NCBI Taxonomy" id="412755"/>
    <lineage>
        <taxon>unclassified sequences</taxon>
        <taxon>metagenomes</taxon>
        <taxon>ecological metagenomes</taxon>
    </lineage>
</organism>
<dbReference type="AlphaFoldDB" id="X1RDU8"/>
<sequence>MSEKQKTQKAPTCLGCKYYHVRPVVSFKTDKDVWYCINPHKGCEQKQRFFEGLVAELQKRKIGYITMNKACADNVTEMKNLVDPETLNKAEEYLQIIAKLYARASELDWVLARLGEKETKP</sequence>
<dbReference type="EMBL" id="BARV01035097">
    <property type="protein sequence ID" value="GAI53764.1"/>
    <property type="molecule type" value="Genomic_DNA"/>
</dbReference>